<dbReference type="PROSITE" id="PS50157">
    <property type="entry name" value="ZINC_FINGER_C2H2_2"/>
    <property type="match status" value="14"/>
</dbReference>
<dbReference type="SUPFAM" id="SSF57667">
    <property type="entry name" value="beta-beta-alpha zinc fingers"/>
    <property type="match status" value="8"/>
</dbReference>
<feature type="domain" description="C2H2-type" evidence="6">
    <location>
        <begin position="563"/>
        <end position="594"/>
    </location>
</feature>
<evidence type="ECO:0000313" key="8">
    <source>
        <dbReference type="Proteomes" id="UP000053240"/>
    </source>
</evidence>
<dbReference type="InterPro" id="IPR041661">
    <property type="entry name" value="ZN622/Rei1/Reh1_Znf-C2H2"/>
</dbReference>
<dbReference type="Gene3D" id="3.30.160.60">
    <property type="entry name" value="Classic Zinc Finger"/>
    <property type="match status" value="9"/>
</dbReference>
<evidence type="ECO:0000313" key="7">
    <source>
        <dbReference type="EMBL" id="KPJ14219.1"/>
    </source>
</evidence>
<reference evidence="7 8" key="1">
    <citation type="journal article" date="2015" name="Nat. Commun.">
        <title>Outbred genome sequencing and CRISPR/Cas9 gene editing in butterflies.</title>
        <authorList>
            <person name="Li X."/>
            <person name="Fan D."/>
            <person name="Zhang W."/>
            <person name="Liu G."/>
            <person name="Zhang L."/>
            <person name="Zhao L."/>
            <person name="Fang X."/>
            <person name="Chen L."/>
            <person name="Dong Y."/>
            <person name="Chen Y."/>
            <person name="Ding Y."/>
            <person name="Zhao R."/>
            <person name="Feng M."/>
            <person name="Zhu Y."/>
            <person name="Feng Y."/>
            <person name="Jiang X."/>
            <person name="Zhu D."/>
            <person name="Xiang H."/>
            <person name="Feng X."/>
            <person name="Li S."/>
            <person name="Wang J."/>
            <person name="Zhang G."/>
            <person name="Kronforst M.R."/>
            <person name="Wang W."/>
        </authorList>
    </citation>
    <scope>NUCLEOTIDE SEQUENCE [LARGE SCALE GENOMIC DNA]</scope>
    <source>
        <strain evidence="7">Ya'a_city_454_Pm</strain>
        <tissue evidence="7">Whole body</tissue>
    </source>
</reference>
<dbReference type="Proteomes" id="UP000053240">
    <property type="component" value="Unassembled WGS sequence"/>
</dbReference>
<organism evidence="7 8">
    <name type="scientific">Papilio machaon</name>
    <name type="common">Old World swallowtail butterfly</name>
    <dbReference type="NCBI Taxonomy" id="76193"/>
    <lineage>
        <taxon>Eukaryota</taxon>
        <taxon>Metazoa</taxon>
        <taxon>Ecdysozoa</taxon>
        <taxon>Arthropoda</taxon>
        <taxon>Hexapoda</taxon>
        <taxon>Insecta</taxon>
        <taxon>Pterygota</taxon>
        <taxon>Neoptera</taxon>
        <taxon>Endopterygota</taxon>
        <taxon>Lepidoptera</taxon>
        <taxon>Glossata</taxon>
        <taxon>Ditrysia</taxon>
        <taxon>Papilionoidea</taxon>
        <taxon>Papilionidae</taxon>
        <taxon>Papilioninae</taxon>
        <taxon>Papilio</taxon>
    </lineage>
</organism>
<evidence type="ECO:0000259" key="6">
    <source>
        <dbReference type="PROSITE" id="PS50157"/>
    </source>
</evidence>
<feature type="domain" description="C2H2-type" evidence="6">
    <location>
        <begin position="190"/>
        <end position="218"/>
    </location>
</feature>
<keyword evidence="8" id="KW-1185">Reference proteome</keyword>
<dbReference type="Pfam" id="PF00096">
    <property type="entry name" value="zf-C2H2"/>
    <property type="match status" value="4"/>
</dbReference>
<keyword evidence="2" id="KW-0677">Repeat</keyword>
<gene>
    <name evidence="7" type="ORF">RR48_06969</name>
</gene>
<keyword evidence="3 5" id="KW-0863">Zinc-finger</keyword>
<dbReference type="InterPro" id="IPR013087">
    <property type="entry name" value="Znf_C2H2_type"/>
</dbReference>
<feature type="domain" description="C2H2-type" evidence="6">
    <location>
        <begin position="772"/>
        <end position="800"/>
    </location>
</feature>
<feature type="domain" description="C2H2-type" evidence="6">
    <location>
        <begin position="251"/>
        <end position="279"/>
    </location>
</feature>
<evidence type="ECO:0000256" key="3">
    <source>
        <dbReference type="ARBA" id="ARBA00022771"/>
    </source>
</evidence>
<feature type="domain" description="C2H2-type" evidence="6">
    <location>
        <begin position="359"/>
        <end position="386"/>
    </location>
</feature>
<dbReference type="InParanoid" id="A0A194R9N5"/>
<dbReference type="SMART" id="SM00355">
    <property type="entry name" value="ZnF_C2H2"/>
    <property type="match status" value="21"/>
</dbReference>
<feature type="domain" description="C2H2-type" evidence="6">
    <location>
        <begin position="138"/>
        <end position="160"/>
    </location>
</feature>
<dbReference type="AlphaFoldDB" id="A0A194R9N5"/>
<dbReference type="PANTHER" id="PTHR24379:SF121">
    <property type="entry name" value="C2H2-TYPE DOMAIN-CONTAINING PROTEIN"/>
    <property type="match status" value="1"/>
</dbReference>
<dbReference type="PANTHER" id="PTHR24379">
    <property type="entry name" value="KRAB AND ZINC FINGER DOMAIN-CONTAINING"/>
    <property type="match status" value="1"/>
</dbReference>
<protein>
    <submittedName>
        <fullName evidence="7">Zinc finger protein 26</fullName>
    </submittedName>
</protein>
<dbReference type="Pfam" id="PF12756">
    <property type="entry name" value="zf-C2H2_2"/>
    <property type="match status" value="1"/>
</dbReference>
<evidence type="ECO:0000256" key="5">
    <source>
        <dbReference type="PROSITE-ProRule" id="PRU00042"/>
    </source>
</evidence>
<dbReference type="InterPro" id="IPR036236">
    <property type="entry name" value="Znf_C2H2_sf"/>
</dbReference>
<proteinExistence type="predicted"/>
<feature type="domain" description="C2H2-type" evidence="6">
    <location>
        <begin position="43"/>
        <end position="70"/>
    </location>
</feature>
<feature type="domain" description="C2H2-type" evidence="6">
    <location>
        <begin position="745"/>
        <end position="773"/>
    </location>
</feature>
<dbReference type="PROSITE" id="PS00028">
    <property type="entry name" value="ZINC_FINGER_C2H2_1"/>
    <property type="match status" value="16"/>
</dbReference>
<feature type="domain" description="C2H2-type" evidence="6">
    <location>
        <begin position="164"/>
        <end position="191"/>
    </location>
</feature>
<dbReference type="Pfam" id="PF13894">
    <property type="entry name" value="zf-C2H2_4"/>
    <property type="match status" value="1"/>
</dbReference>
<dbReference type="GO" id="GO:0008270">
    <property type="term" value="F:zinc ion binding"/>
    <property type="evidence" value="ECO:0007669"/>
    <property type="project" value="UniProtKB-KW"/>
</dbReference>
<evidence type="ECO:0000256" key="4">
    <source>
        <dbReference type="ARBA" id="ARBA00022833"/>
    </source>
</evidence>
<feature type="domain" description="C2H2-type" evidence="6">
    <location>
        <begin position="866"/>
        <end position="891"/>
    </location>
</feature>
<keyword evidence="1" id="KW-0479">Metal-binding</keyword>
<accession>A0A194R9N5</accession>
<evidence type="ECO:0000256" key="2">
    <source>
        <dbReference type="ARBA" id="ARBA00022737"/>
    </source>
</evidence>
<dbReference type="Pfam" id="PF13912">
    <property type="entry name" value="zf-C2H2_6"/>
    <property type="match status" value="2"/>
</dbReference>
<name>A0A194R9N5_PAPMA</name>
<sequence>MQTGGRKSAFTGIWEMTLSERQNAATLLDNTTVTPFVYCRYYFKCFFCHQQYSNINNLLEHTLTHEMPDRATILKELIPKGKRTVKVDIANLKCKICERMFTDINQIREHLISEHNISFTPSGNGVVAYNLAPKKGQFACHVCDKMFQTFILLNRHLNVHFCNAICETCGAGFITHQRLLQHKEIHSGGYPCTNCNKVYTTNSNLKYHIEKSHQGGTKMRMLRCTHCSERFTEHFRKLKHLKEVHGITFNFECEICKLVFPSRRSLTMHTNKYHSLKTQCEVCKKNFSCITTLKKHMISHTGERNFVCKICAKSYRHQKSAVRALPSGIWHMTLAERKNAATFLHLTTVRPFTHMGSTLKCFYCKKYYSDLSDLLEHTLTHAVEDKDTILKKYIMNGKRVKATGRCVVSRKKKVSFTYSIPQRNNAELILNHSSAYPFKTRYSQVLCSHCHKEFEILSELKVHMGKYHFNADHKNVLYGLRGHLMKIDISHLECKLCRQTFLDINDLMCHFSQEHDLPVNFNASFGVLPYKYVDDHWVCVSCGKTYSNFNDIKRHTSTHFMNYNCEKCGTTFISYQALKDHQRQVKCYRTAYNPRNGRVLRPRSNAEIILQCSSAYPFRTWMSNLNCIFCRVKTRDPVFFRNHMEAEHNTYDVQTAFYKKMRKAFLNVDITDLKCKVCSITIDKFEDLIDHLKNDHNQPIKSDAQSGLLPFRLNDGSSWKCAICNNQFINFDALRKHTQSHFHNYVCDTCGEGFITESALIAHNKIPHENKYSCSRCKATFTSLNERSAHVKTKHTSKPYVCLCCDDKPRFSSWEMKKKHQLIVHSYGSDGDSYACTLCGKSFKSRSGKYNHMLRVHRRINSELNFICSNCSRSFTSQLFLDKHMAKKHTI</sequence>
<feature type="domain" description="C2H2-type" evidence="6">
    <location>
        <begin position="278"/>
        <end position="305"/>
    </location>
</feature>
<feature type="domain" description="C2H2-type" evidence="6">
    <location>
        <begin position="834"/>
        <end position="862"/>
    </location>
</feature>
<keyword evidence="4" id="KW-0862">Zinc</keyword>
<feature type="domain" description="C2H2-type" evidence="6">
    <location>
        <begin position="537"/>
        <end position="559"/>
    </location>
</feature>
<feature type="domain" description="C2H2-type" evidence="6">
    <location>
        <begin position="719"/>
        <end position="741"/>
    </location>
</feature>
<dbReference type="EMBL" id="KQ460500">
    <property type="protein sequence ID" value="KPJ14219.1"/>
    <property type="molecule type" value="Genomic_DNA"/>
</dbReference>
<evidence type="ECO:0000256" key="1">
    <source>
        <dbReference type="ARBA" id="ARBA00022723"/>
    </source>
</evidence>